<keyword evidence="3" id="KW-1005">Bacterial flagellum biogenesis</keyword>
<keyword evidence="2" id="KW-0963">Cytoplasm</keyword>
<evidence type="ECO:0000313" key="8">
    <source>
        <dbReference type="EMBL" id="MFD2044998.1"/>
    </source>
</evidence>
<keyword evidence="8" id="KW-0969">Cilium</keyword>
<dbReference type="Proteomes" id="UP001597383">
    <property type="component" value="Unassembled WGS sequence"/>
</dbReference>
<evidence type="ECO:0000256" key="7">
    <source>
        <dbReference type="ARBA" id="ARBA00093797"/>
    </source>
</evidence>
<name>A0ABW4W2R1_9BACI</name>
<evidence type="ECO:0000256" key="6">
    <source>
        <dbReference type="ARBA" id="ARBA00093785"/>
    </source>
</evidence>
<protein>
    <recommendedName>
        <fullName evidence="7">Flagellar protein FliT</fullName>
    </recommendedName>
</protein>
<comment type="caution">
    <text evidence="8">The sequence shown here is derived from an EMBL/GenBank/DDBJ whole genome shotgun (WGS) entry which is preliminary data.</text>
</comment>
<keyword evidence="9" id="KW-1185">Reference proteome</keyword>
<dbReference type="InterPro" id="IPR008622">
    <property type="entry name" value="FliT"/>
</dbReference>
<keyword evidence="8" id="KW-0282">Flagellum</keyword>
<dbReference type="RefSeq" id="WP_377557604.1">
    <property type="nucleotide sequence ID" value="NZ_JBHUHQ010000016.1"/>
</dbReference>
<gene>
    <name evidence="8" type="ORF">ACFSJF_12010</name>
</gene>
<evidence type="ECO:0000256" key="5">
    <source>
        <dbReference type="ARBA" id="ARBA00093765"/>
    </source>
</evidence>
<evidence type="ECO:0000256" key="1">
    <source>
        <dbReference type="ARBA" id="ARBA00004514"/>
    </source>
</evidence>
<reference evidence="9" key="1">
    <citation type="journal article" date="2019" name="Int. J. Syst. Evol. Microbiol.">
        <title>The Global Catalogue of Microorganisms (GCM) 10K type strain sequencing project: providing services to taxonomists for standard genome sequencing and annotation.</title>
        <authorList>
            <consortium name="The Broad Institute Genomics Platform"/>
            <consortium name="The Broad Institute Genome Sequencing Center for Infectious Disease"/>
            <person name="Wu L."/>
            <person name="Ma J."/>
        </authorList>
    </citation>
    <scope>NUCLEOTIDE SEQUENCE [LARGE SCALE GENOMIC DNA]</scope>
    <source>
        <strain evidence="9">R28</strain>
    </source>
</reference>
<keyword evidence="8" id="KW-0966">Cell projection</keyword>
<keyword evidence="4" id="KW-0143">Chaperone</keyword>
<comment type="subcellular location">
    <subcellularLocation>
        <location evidence="1">Cytoplasm</location>
        <location evidence="1">Cytosol</location>
    </subcellularLocation>
</comment>
<sequence>MNRLESVHHITLQLEDILDQDVSAKNRQSIIEKITSLLEKRGSYMDEVSPPFTSEEKVLGEKLVQLNKSIEAKMQKLFSELKVEMKQAKKQKKSNRTYVNPYDKVQTMDGMFMDHKK</sequence>
<evidence type="ECO:0000256" key="4">
    <source>
        <dbReference type="ARBA" id="ARBA00023186"/>
    </source>
</evidence>
<comment type="function">
    <text evidence="5">May act as an export chaperone for the filament capping protein FliD.</text>
</comment>
<evidence type="ECO:0000256" key="2">
    <source>
        <dbReference type="ARBA" id="ARBA00022490"/>
    </source>
</evidence>
<organism evidence="8 9">
    <name type="scientific">Ornithinibacillus salinisoli</name>
    <dbReference type="NCBI Taxonomy" id="1848459"/>
    <lineage>
        <taxon>Bacteria</taxon>
        <taxon>Bacillati</taxon>
        <taxon>Bacillota</taxon>
        <taxon>Bacilli</taxon>
        <taxon>Bacillales</taxon>
        <taxon>Bacillaceae</taxon>
        <taxon>Ornithinibacillus</taxon>
    </lineage>
</organism>
<dbReference type="EMBL" id="JBHUHQ010000016">
    <property type="protein sequence ID" value="MFD2044998.1"/>
    <property type="molecule type" value="Genomic_DNA"/>
</dbReference>
<dbReference type="Pfam" id="PF05400">
    <property type="entry name" value="FliT"/>
    <property type="match status" value="1"/>
</dbReference>
<evidence type="ECO:0000313" key="9">
    <source>
        <dbReference type="Proteomes" id="UP001597383"/>
    </source>
</evidence>
<accession>A0ABW4W2R1</accession>
<proteinExistence type="inferred from homology"/>
<evidence type="ECO:0000256" key="3">
    <source>
        <dbReference type="ARBA" id="ARBA00022795"/>
    </source>
</evidence>
<comment type="similarity">
    <text evidence="6">Belongs to the bacillales FliT family.</text>
</comment>